<organism evidence="1 2">
    <name type="scientific">Ancylostoma caninum</name>
    <name type="common">Dog hookworm</name>
    <dbReference type="NCBI Taxonomy" id="29170"/>
    <lineage>
        <taxon>Eukaryota</taxon>
        <taxon>Metazoa</taxon>
        <taxon>Ecdysozoa</taxon>
        <taxon>Nematoda</taxon>
        <taxon>Chromadorea</taxon>
        <taxon>Rhabditida</taxon>
        <taxon>Rhabditina</taxon>
        <taxon>Rhabditomorpha</taxon>
        <taxon>Strongyloidea</taxon>
        <taxon>Ancylostomatidae</taxon>
        <taxon>Ancylostomatinae</taxon>
        <taxon>Ancylostoma</taxon>
    </lineage>
</organism>
<keyword evidence="2" id="KW-1185">Reference proteome</keyword>
<proteinExistence type="predicted"/>
<dbReference type="EMBL" id="JOJR01006533">
    <property type="protein sequence ID" value="RCN26674.1"/>
    <property type="molecule type" value="Genomic_DNA"/>
</dbReference>
<protein>
    <submittedName>
        <fullName evidence="1">Uncharacterized protein</fullName>
    </submittedName>
</protein>
<reference evidence="1 2" key="1">
    <citation type="submission" date="2014-10" db="EMBL/GenBank/DDBJ databases">
        <title>Draft genome of the hookworm Ancylostoma caninum.</title>
        <authorList>
            <person name="Mitreva M."/>
        </authorList>
    </citation>
    <scope>NUCLEOTIDE SEQUENCE [LARGE SCALE GENOMIC DNA]</scope>
    <source>
        <strain evidence="1 2">Baltimore</strain>
    </source>
</reference>
<dbReference type="Proteomes" id="UP000252519">
    <property type="component" value="Unassembled WGS sequence"/>
</dbReference>
<gene>
    <name evidence="1" type="ORF">ANCCAN_27599</name>
</gene>
<accession>A0A368F3J7</accession>
<name>A0A368F3J7_ANCCA</name>
<evidence type="ECO:0000313" key="1">
    <source>
        <dbReference type="EMBL" id="RCN26674.1"/>
    </source>
</evidence>
<comment type="caution">
    <text evidence="1">The sequence shown here is derived from an EMBL/GenBank/DDBJ whole genome shotgun (WGS) entry which is preliminary data.</text>
</comment>
<sequence length="44" mass="5209">MWTLLLPKSRTLLRVTFASIVQQTPQCFKGMRCTISLDQRQWIL</sequence>
<evidence type="ECO:0000313" key="2">
    <source>
        <dbReference type="Proteomes" id="UP000252519"/>
    </source>
</evidence>
<dbReference type="AlphaFoldDB" id="A0A368F3J7"/>